<gene>
    <name evidence="2" type="ORF">H1B31_00620</name>
</gene>
<dbReference type="EMBL" id="CP060204">
    <property type="protein sequence ID" value="QNH55391.1"/>
    <property type="molecule type" value="Genomic_DNA"/>
</dbReference>
<feature type="transmembrane region" description="Helical" evidence="1">
    <location>
        <begin position="12"/>
        <end position="34"/>
    </location>
</feature>
<proteinExistence type="predicted"/>
<keyword evidence="3" id="KW-1185">Reference proteome</keyword>
<dbReference type="CDD" id="cd11296">
    <property type="entry name" value="O-FucT_like"/>
    <property type="match status" value="1"/>
</dbReference>
<organism evidence="2 3">
    <name type="scientific">Selenomonas timonae</name>
    <dbReference type="NCBI Taxonomy" id="2754044"/>
    <lineage>
        <taxon>Bacteria</taxon>
        <taxon>Bacillati</taxon>
        <taxon>Bacillota</taxon>
        <taxon>Negativicutes</taxon>
        <taxon>Selenomonadales</taxon>
        <taxon>Selenomonadaceae</taxon>
        <taxon>Selenomonas</taxon>
    </lineage>
</organism>
<dbReference type="AlphaFoldDB" id="A0A7G7VMP8"/>
<dbReference type="Proteomes" id="UP000515480">
    <property type="component" value="Chromosome"/>
</dbReference>
<keyword evidence="1" id="KW-1133">Transmembrane helix</keyword>
<sequence>MKSYGERNSEKNILFIEINAMMGYAYRYILYALWEAERLGFTPVIRFNEECAYLEGHPVNGTRNPFEYYFQQPADISLDAVYESKRVFFFEIAHLYRIEKELGNLNPETPVGYIVTETYLSDLAQVARKYIRLNAVTKKMFAESMEKLFPVDFRTKRILGVHVRGTDFALNWKDHPNMVTPDEFFSVTDHLLDGDEAFDYIFLATDDSSRLNTFKERYGEKLLYYEDVHREDGTQNVALSTLDRENTHYLDGLEALRDIYTLAECNGLIAGLSQISIASRIVRLAEKGPFAYMKILDKGIYQG</sequence>
<evidence type="ECO:0000313" key="2">
    <source>
        <dbReference type="EMBL" id="QNH55391.1"/>
    </source>
</evidence>
<evidence type="ECO:0000313" key="3">
    <source>
        <dbReference type="Proteomes" id="UP000515480"/>
    </source>
</evidence>
<name>A0A7G7VMP8_9FIRM</name>
<evidence type="ECO:0000256" key="1">
    <source>
        <dbReference type="SAM" id="Phobius"/>
    </source>
</evidence>
<keyword evidence="1" id="KW-0472">Membrane</keyword>
<dbReference type="Gene3D" id="3.40.50.11350">
    <property type="match status" value="1"/>
</dbReference>
<keyword evidence="1" id="KW-0812">Transmembrane</keyword>
<dbReference type="KEGG" id="stim:H1B31_00620"/>
<reference evidence="2 3" key="1">
    <citation type="submission" date="2020-07" db="EMBL/GenBank/DDBJ databases">
        <title>Complete genome and description of Selenomonas timonensis sp. nov., a new bacterium isolated from a gingivitis subject.</title>
        <authorList>
            <person name="Antezack A."/>
        </authorList>
    </citation>
    <scope>NUCLEOTIDE SEQUENCE [LARGE SCALE GENOMIC DNA]</scope>
    <source>
        <strain evidence="2 3">Marseille-Q3039</strain>
    </source>
</reference>
<protein>
    <submittedName>
        <fullName evidence="2">Uncharacterized protein</fullName>
    </submittedName>
</protein>
<accession>A0A7G7VMP8</accession>